<reference evidence="1" key="1">
    <citation type="submission" date="2018-05" db="EMBL/GenBank/DDBJ databases">
        <authorList>
            <person name="Lanie J.A."/>
            <person name="Ng W.-L."/>
            <person name="Kazmierczak K.M."/>
            <person name="Andrzejewski T.M."/>
            <person name="Davidsen T.M."/>
            <person name="Wayne K.J."/>
            <person name="Tettelin H."/>
            <person name="Glass J.I."/>
            <person name="Rusch D."/>
            <person name="Podicherti R."/>
            <person name="Tsui H.-C.T."/>
            <person name="Winkler M.E."/>
        </authorList>
    </citation>
    <scope>NUCLEOTIDE SEQUENCE</scope>
</reference>
<evidence type="ECO:0000313" key="1">
    <source>
        <dbReference type="EMBL" id="SVB61691.1"/>
    </source>
</evidence>
<dbReference type="AlphaFoldDB" id="A0A382FI74"/>
<dbReference type="EMBL" id="UINC01049652">
    <property type="protein sequence ID" value="SVB61691.1"/>
    <property type="molecule type" value="Genomic_DNA"/>
</dbReference>
<feature type="non-terminal residue" evidence="1">
    <location>
        <position position="105"/>
    </location>
</feature>
<sequence length="105" mass="11054">YGGSWRRACSSPGACHTGAFSRRHRGRRTACADHYGRVGAAGRRGLIADAGVLYGSAGVRLPDAATAPAADQTLVGKQDGRPCRELSRRGKSGCCRRGISAVRRL</sequence>
<feature type="non-terminal residue" evidence="1">
    <location>
        <position position="1"/>
    </location>
</feature>
<organism evidence="1">
    <name type="scientific">marine metagenome</name>
    <dbReference type="NCBI Taxonomy" id="408172"/>
    <lineage>
        <taxon>unclassified sequences</taxon>
        <taxon>metagenomes</taxon>
        <taxon>ecological metagenomes</taxon>
    </lineage>
</organism>
<proteinExistence type="predicted"/>
<protein>
    <submittedName>
        <fullName evidence="1">Uncharacterized protein</fullName>
    </submittedName>
</protein>
<accession>A0A382FI74</accession>
<name>A0A382FI74_9ZZZZ</name>
<gene>
    <name evidence="1" type="ORF">METZ01_LOCUS214545</name>
</gene>